<organism evidence="2">
    <name type="scientific">Desulfobacca acetoxidans</name>
    <dbReference type="NCBI Taxonomy" id="60893"/>
    <lineage>
        <taxon>Bacteria</taxon>
        <taxon>Pseudomonadati</taxon>
        <taxon>Thermodesulfobacteriota</taxon>
        <taxon>Desulfobaccia</taxon>
        <taxon>Desulfobaccales</taxon>
        <taxon>Desulfobaccaceae</taxon>
        <taxon>Desulfobacca</taxon>
    </lineage>
</organism>
<comment type="caution">
    <text evidence="2">The sequence shown here is derived from an EMBL/GenBank/DDBJ whole genome shotgun (WGS) entry which is preliminary data.</text>
</comment>
<feature type="compositionally biased region" description="Acidic residues" evidence="1">
    <location>
        <begin position="337"/>
        <end position="346"/>
    </location>
</feature>
<sequence>MAPLRSVPKEVRDLMIAANNSWCLTFDNLSTLPDWLTDAFCRLSTGGGFGTRELYTDAEECLFESMRPIVLNGITSLITKQDLADRAVIIDLPQIEDEDRLPEKTFWREFEKARPRILGGLFDAVVGCLANHDQVRLDALPRMADFAVWVTAAEPVLGWPSGSFLEAYTGNRGAVVEQSLEADQVAVAVRLLMAERDSWEGNASVLLETLEAFIPESTKRSKVWPKAAHVLSNRLKRASTFLRKVGLEVEFSKSGDRKITIRQGSGKSVQSVHSAQGQEESDNPPDASVDASPNLDAYDTHPDASQKEAPRDKDRKIGEMDAKDASDAEFPTNSISAEDDLLEGEI</sequence>
<evidence type="ECO:0000313" key="2">
    <source>
        <dbReference type="EMBL" id="HGB14491.1"/>
    </source>
</evidence>
<feature type="compositionally biased region" description="Basic and acidic residues" evidence="1">
    <location>
        <begin position="298"/>
        <end position="326"/>
    </location>
</feature>
<dbReference type="AlphaFoldDB" id="A0A7C3WJ01"/>
<feature type="compositionally biased region" description="Polar residues" evidence="1">
    <location>
        <begin position="262"/>
        <end position="278"/>
    </location>
</feature>
<feature type="region of interest" description="Disordered" evidence="1">
    <location>
        <begin position="262"/>
        <end position="346"/>
    </location>
</feature>
<accession>A0A7C3WJ01</accession>
<evidence type="ECO:0000256" key="1">
    <source>
        <dbReference type="SAM" id="MobiDB-lite"/>
    </source>
</evidence>
<protein>
    <submittedName>
        <fullName evidence="2">Uncharacterized protein</fullName>
    </submittedName>
</protein>
<gene>
    <name evidence="2" type="ORF">ENV62_04535</name>
</gene>
<proteinExistence type="predicted"/>
<name>A0A7C3WJ01_9BACT</name>
<reference evidence="2" key="1">
    <citation type="journal article" date="2020" name="mSystems">
        <title>Genome- and Community-Level Interaction Insights into Carbon Utilization and Element Cycling Functions of Hydrothermarchaeota in Hydrothermal Sediment.</title>
        <authorList>
            <person name="Zhou Z."/>
            <person name="Liu Y."/>
            <person name="Xu W."/>
            <person name="Pan J."/>
            <person name="Luo Z.H."/>
            <person name="Li M."/>
        </authorList>
    </citation>
    <scope>NUCLEOTIDE SEQUENCE [LARGE SCALE GENOMIC DNA]</scope>
    <source>
        <strain evidence="2">SpSt-776</strain>
    </source>
</reference>
<dbReference type="EMBL" id="DTHB01000036">
    <property type="protein sequence ID" value="HGB14491.1"/>
    <property type="molecule type" value="Genomic_DNA"/>
</dbReference>